<sequence>MRDAPATRSPAPWRPTRQRTAVLSALYERAGFTSKQELHEALEAKGITVGLTTVYRTLHALNRSGQVDVVRDRTGGRLYRPRPADGHRHYLVCRDCDSSTAVDADPVERWADNLAETMGFTEVGHTIELTGVCDRCRVGPTARNPAVQDA</sequence>
<dbReference type="Proteomes" id="UP001216440">
    <property type="component" value="Chromosome"/>
</dbReference>
<evidence type="ECO:0000256" key="6">
    <source>
        <dbReference type="ARBA" id="ARBA00022723"/>
    </source>
</evidence>
<keyword evidence="8" id="KW-0805">Transcription regulation</keyword>
<keyword evidence="5" id="KW-0678">Repressor</keyword>
<organism evidence="11 12">
    <name type="scientific">Streptomyces cathayae</name>
    <dbReference type="NCBI Taxonomy" id="3031124"/>
    <lineage>
        <taxon>Bacteria</taxon>
        <taxon>Bacillati</taxon>
        <taxon>Actinomycetota</taxon>
        <taxon>Actinomycetes</taxon>
        <taxon>Kitasatosporales</taxon>
        <taxon>Streptomycetaceae</taxon>
        <taxon>Streptomyces</taxon>
    </lineage>
</organism>
<dbReference type="CDD" id="cd07153">
    <property type="entry name" value="Fur_like"/>
    <property type="match status" value="1"/>
</dbReference>
<gene>
    <name evidence="11" type="ORF">PYS65_02885</name>
</gene>
<comment type="subunit">
    <text evidence="3">Homodimer.</text>
</comment>
<keyword evidence="6" id="KW-0479">Metal-binding</keyword>
<evidence type="ECO:0000256" key="9">
    <source>
        <dbReference type="ARBA" id="ARBA00023125"/>
    </source>
</evidence>
<evidence type="ECO:0000256" key="8">
    <source>
        <dbReference type="ARBA" id="ARBA00023015"/>
    </source>
</evidence>
<proteinExistence type="inferred from homology"/>
<dbReference type="SUPFAM" id="SSF46785">
    <property type="entry name" value="Winged helix' DNA-binding domain"/>
    <property type="match status" value="1"/>
</dbReference>
<keyword evidence="4" id="KW-0963">Cytoplasm</keyword>
<dbReference type="InterPro" id="IPR002481">
    <property type="entry name" value="FUR"/>
</dbReference>
<dbReference type="RefSeq" id="WP_279337828.1">
    <property type="nucleotide sequence ID" value="NZ_CP121682.1"/>
</dbReference>
<dbReference type="Pfam" id="PF01475">
    <property type="entry name" value="FUR"/>
    <property type="match status" value="1"/>
</dbReference>
<keyword evidence="9" id="KW-0238">DNA-binding</keyword>
<keyword evidence="7" id="KW-0862">Zinc</keyword>
<evidence type="ECO:0000256" key="10">
    <source>
        <dbReference type="ARBA" id="ARBA00023163"/>
    </source>
</evidence>
<evidence type="ECO:0000256" key="4">
    <source>
        <dbReference type="ARBA" id="ARBA00022490"/>
    </source>
</evidence>
<dbReference type="Gene3D" id="3.30.1490.190">
    <property type="match status" value="1"/>
</dbReference>
<keyword evidence="10" id="KW-0804">Transcription</keyword>
<dbReference type="PANTHER" id="PTHR33202">
    <property type="entry name" value="ZINC UPTAKE REGULATION PROTEIN"/>
    <property type="match status" value="1"/>
</dbReference>
<evidence type="ECO:0000313" key="12">
    <source>
        <dbReference type="Proteomes" id="UP001216440"/>
    </source>
</evidence>
<protein>
    <submittedName>
        <fullName evidence="11">Transcriptional repressor</fullName>
    </submittedName>
</protein>
<dbReference type="InterPro" id="IPR036388">
    <property type="entry name" value="WH-like_DNA-bd_sf"/>
</dbReference>
<evidence type="ECO:0000256" key="1">
    <source>
        <dbReference type="ARBA" id="ARBA00004496"/>
    </source>
</evidence>
<dbReference type="PANTHER" id="PTHR33202:SF2">
    <property type="entry name" value="FERRIC UPTAKE REGULATION PROTEIN"/>
    <property type="match status" value="1"/>
</dbReference>
<evidence type="ECO:0000256" key="3">
    <source>
        <dbReference type="ARBA" id="ARBA00011738"/>
    </source>
</evidence>
<keyword evidence="12" id="KW-1185">Reference proteome</keyword>
<dbReference type="InterPro" id="IPR036390">
    <property type="entry name" value="WH_DNA-bd_sf"/>
</dbReference>
<evidence type="ECO:0000256" key="5">
    <source>
        <dbReference type="ARBA" id="ARBA00022491"/>
    </source>
</evidence>
<name>A0ABY8KB87_9ACTN</name>
<accession>A0ABY8KB87</accession>
<evidence type="ECO:0000256" key="7">
    <source>
        <dbReference type="ARBA" id="ARBA00022833"/>
    </source>
</evidence>
<dbReference type="Gene3D" id="1.10.10.10">
    <property type="entry name" value="Winged helix-like DNA-binding domain superfamily/Winged helix DNA-binding domain"/>
    <property type="match status" value="1"/>
</dbReference>
<comment type="similarity">
    <text evidence="2">Belongs to the Fur family.</text>
</comment>
<reference evidence="11 12" key="1">
    <citation type="submission" date="2023-03" db="EMBL/GenBank/DDBJ databases">
        <authorList>
            <person name="Mo P."/>
        </authorList>
    </citation>
    <scope>NUCLEOTIDE SEQUENCE [LARGE SCALE GENOMIC DNA]</scope>
    <source>
        <strain evidence="11 12">HUAS 5</strain>
    </source>
</reference>
<comment type="subcellular location">
    <subcellularLocation>
        <location evidence="1">Cytoplasm</location>
    </subcellularLocation>
</comment>
<dbReference type="EMBL" id="CP121682">
    <property type="protein sequence ID" value="WGD44774.1"/>
    <property type="molecule type" value="Genomic_DNA"/>
</dbReference>
<dbReference type="InterPro" id="IPR043135">
    <property type="entry name" value="Fur_C"/>
</dbReference>
<evidence type="ECO:0000313" key="11">
    <source>
        <dbReference type="EMBL" id="WGD44774.1"/>
    </source>
</evidence>
<evidence type="ECO:0000256" key="2">
    <source>
        <dbReference type="ARBA" id="ARBA00007957"/>
    </source>
</evidence>